<evidence type="ECO:0000256" key="8">
    <source>
        <dbReference type="RuleBase" id="RU003857"/>
    </source>
</evidence>
<evidence type="ECO:0000259" key="11">
    <source>
        <dbReference type="Pfam" id="PF07885"/>
    </source>
</evidence>
<feature type="transmembrane region" description="Helical" evidence="10">
    <location>
        <begin position="512"/>
        <end position="532"/>
    </location>
</feature>
<dbReference type="GO" id="GO:0015271">
    <property type="term" value="F:outward rectifier potassium channel activity"/>
    <property type="evidence" value="ECO:0007669"/>
    <property type="project" value="TreeGrafter"/>
</dbReference>
<organism evidence="12 13">
    <name type="scientific">Viridothelium virens</name>
    <name type="common">Speckled blister lichen</name>
    <name type="synonym">Trypethelium virens</name>
    <dbReference type="NCBI Taxonomy" id="1048519"/>
    <lineage>
        <taxon>Eukaryota</taxon>
        <taxon>Fungi</taxon>
        <taxon>Dikarya</taxon>
        <taxon>Ascomycota</taxon>
        <taxon>Pezizomycotina</taxon>
        <taxon>Dothideomycetes</taxon>
        <taxon>Dothideomycetes incertae sedis</taxon>
        <taxon>Trypetheliales</taxon>
        <taxon>Trypetheliaceae</taxon>
        <taxon>Viridothelium</taxon>
    </lineage>
</organism>
<evidence type="ECO:0000313" key="13">
    <source>
        <dbReference type="Proteomes" id="UP000800092"/>
    </source>
</evidence>
<dbReference type="FunFam" id="1.10.287.70:FF:000182">
    <property type="entry name" value="Outward-rectifier potassium channel TOK1"/>
    <property type="match status" value="1"/>
</dbReference>
<dbReference type="OrthoDB" id="297496at2759"/>
<dbReference type="PRINTS" id="PR01333">
    <property type="entry name" value="2POREKCHANEL"/>
</dbReference>
<feature type="transmembrane region" description="Helical" evidence="10">
    <location>
        <begin position="142"/>
        <end position="163"/>
    </location>
</feature>
<feature type="compositionally biased region" description="Acidic residues" evidence="9">
    <location>
        <begin position="36"/>
        <end position="45"/>
    </location>
</feature>
<keyword evidence="7 8" id="KW-0407">Ion channel</keyword>
<dbReference type="Pfam" id="PF07885">
    <property type="entry name" value="Ion_trans_2"/>
    <property type="match status" value="2"/>
</dbReference>
<accession>A0A6A6H507</accession>
<dbReference type="PANTHER" id="PTHR11003:SF342">
    <property type="entry name" value="OUTWARD-RECTIFIER POTASSIUM CHANNEL TOK1"/>
    <property type="match status" value="1"/>
</dbReference>
<name>A0A6A6H507_VIRVR</name>
<proteinExistence type="inferred from homology"/>
<dbReference type="Proteomes" id="UP000800092">
    <property type="component" value="Unassembled WGS sequence"/>
</dbReference>
<comment type="subcellular location">
    <subcellularLocation>
        <location evidence="1">Membrane</location>
        <topology evidence="1">Multi-pass membrane protein</topology>
    </subcellularLocation>
</comment>
<gene>
    <name evidence="12" type="ORF">EV356DRAFT_578292</name>
</gene>
<feature type="transmembrane region" description="Helical" evidence="10">
    <location>
        <begin position="80"/>
        <end position="107"/>
    </location>
</feature>
<comment type="similarity">
    <text evidence="8">Belongs to the two pore domain potassium channel (TC 1.A.1.8) family.</text>
</comment>
<keyword evidence="6 10" id="KW-0472">Membrane</keyword>
<dbReference type="GO" id="GO:0005886">
    <property type="term" value="C:plasma membrane"/>
    <property type="evidence" value="ECO:0007669"/>
    <property type="project" value="TreeGrafter"/>
</dbReference>
<feature type="compositionally biased region" description="Basic and acidic residues" evidence="9">
    <location>
        <begin position="15"/>
        <end position="35"/>
    </location>
</feature>
<reference evidence="12" key="1">
    <citation type="journal article" date="2020" name="Stud. Mycol.">
        <title>101 Dothideomycetes genomes: a test case for predicting lifestyles and emergence of pathogens.</title>
        <authorList>
            <person name="Haridas S."/>
            <person name="Albert R."/>
            <person name="Binder M."/>
            <person name="Bloem J."/>
            <person name="Labutti K."/>
            <person name="Salamov A."/>
            <person name="Andreopoulos B."/>
            <person name="Baker S."/>
            <person name="Barry K."/>
            <person name="Bills G."/>
            <person name="Bluhm B."/>
            <person name="Cannon C."/>
            <person name="Castanera R."/>
            <person name="Culley D."/>
            <person name="Daum C."/>
            <person name="Ezra D."/>
            <person name="Gonzalez J."/>
            <person name="Henrissat B."/>
            <person name="Kuo A."/>
            <person name="Liang C."/>
            <person name="Lipzen A."/>
            <person name="Lutzoni F."/>
            <person name="Magnuson J."/>
            <person name="Mondo S."/>
            <person name="Nolan M."/>
            <person name="Ohm R."/>
            <person name="Pangilinan J."/>
            <person name="Park H.-J."/>
            <person name="Ramirez L."/>
            <person name="Alfaro M."/>
            <person name="Sun H."/>
            <person name="Tritt A."/>
            <person name="Yoshinaga Y."/>
            <person name="Zwiers L.-H."/>
            <person name="Turgeon B."/>
            <person name="Goodwin S."/>
            <person name="Spatafora J."/>
            <person name="Crous P."/>
            <person name="Grigoriev I."/>
        </authorList>
    </citation>
    <scope>NUCLEOTIDE SEQUENCE</scope>
    <source>
        <strain evidence="12">Tuck. ex Michener</strain>
    </source>
</reference>
<evidence type="ECO:0000313" key="12">
    <source>
        <dbReference type="EMBL" id="KAF2232603.1"/>
    </source>
</evidence>
<keyword evidence="2 8" id="KW-0813">Transport</keyword>
<evidence type="ECO:0000256" key="9">
    <source>
        <dbReference type="SAM" id="MobiDB-lite"/>
    </source>
</evidence>
<feature type="transmembrane region" description="Helical" evidence="10">
    <location>
        <begin position="482"/>
        <end position="506"/>
    </location>
</feature>
<evidence type="ECO:0000256" key="5">
    <source>
        <dbReference type="ARBA" id="ARBA00023065"/>
    </source>
</evidence>
<feature type="transmembrane region" description="Helical" evidence="10">
    <location>
        <begin position="210"/>
        <end position="233"/>
    </location>
</feature>
<feature type="region of interest" description="Disordered" evidence="9">
    <location>
        <begin position="1"/>
        <end position="57"/>
    </location>
</feature>
<dbReference type="InterPro" id="IPR013099">
    <property type="entry name" value="K_chnl_dom"/>
</dbReference>
<keyword evidence="5 8" id="KW-0406">Ion transport</keyword>
<keyword evidence="4 10" id="KW-1133">Transmembrane helix</keyword>
<evidence type="ECO:0000256" key="1">
    <source>
        <dbReference type="ARBA" id="ARBA00004141"/>
    </source>
</evidence>
<evidence type="ECO:0000256" key="10">
    <source>
        <dbReference type="SAM" id="Phobius"/>
    </source>
</evidence>
<feature type="domain" description="Potassium channel" evidence="11">
    <location>
        <begin position="260"/>
        <end position="336"/>
    </location>
</feature>
<dbReference type="GO" id="GO:0030322">
    <property type="term" value="P:stabilization of membrane potential"/>
    <property type="evidence" value="ECO:0007669"/>
    <property type="project" value="TreeGrafter"/>
</dbReference>
<evidence type="ECO:0000256" key="4">
    <source>
        <dbReference type="ARBA" id="ARBA00022989"/>
    </source>
</evidence>
<sequence length="784" mass="89569">MSLSLSYSGSTPIENTDKLRNWDDNNDGTKKPGDDRQDDQDEDVTVTEQTANDQTSNDEKNYRWFRLKGTAFKEDGEQDWWFASTAIPLLAATIGPLANVLSIAALVTSWRVSLVPPSGSTAPADLLPDLSGVPFADPRWCYWLNVVSLILGFIGQIFLFCNFTSTIRYIVALPMTIFLWYIATAILIGITVSMEIHVPPNRPTETYSQGFWYAVIAAVLYFICSMLLMFNMLGCFLGHYKEHFALTDDQRNLILQTYLFFVWLAGGAAVFSAFETRWGQTPWSFVDGLYFCDVTILTVGFGDLTPTDNVGRGIVFPYSVGGIIMLGLVISSISRFTGELGQENVVKGHVERARVRTVGRSVTDSFELEERAGVHIERPHRHRPPVPTPERRRSSVSTHFNMRERARTLRYADEAVHDVARSSISNPSKPRRQGTLDFNLNLKRVNPVPRVRKPKLILLREERDRFNAMRQIQKSTTQFKRWAALTMSATSFSILWCVGAVVFWQVERNHQQMSYFEALYFCYVSLLTIGYGDYAPKSNAGRPIFIVWSLIAVPTMTVLISHMGDTVISGFKQGTFTVADWTLLPKKGLWRAFLDKNPWLLDWILRWREEKAAKKRLEEGFQAGLDDQPQPTPTIDELATEQLSDHALAKRLASAIRKTATDLKHDNNDQKRYTYEEWVEFTRLIRFTSKQGREEIDDEEEDGLIEWDWIGEDSPMMTGQSEAEFVLDRLCESMTRYIRLQVRGDKNKKRKDLDHDDYNNIERHDMKAIDEDVEVGLLDPGEKG</sequence>
<dbReference type="AlphaFoldDB" id="A0A6A6H507"/>
<dbReference type="PANTHER" id="PTHR11003">
    <property type="entry name" value="POTASSIUM CHANNEL, SUBFAMILY K"/>
    <property type="match status" value="1"/>
</dbReference>
<feature type="domain" description="Potassium channel" evidence="11">
    <location>
        <begin position="494"/>
        <end position="567"/>
    </location>
</feature>
<dbReference type="Gene3D" id="1.10.287.70">
    <property type="match status" value="2"/>
</dbReference>
<evidence type="ECO:0000256" key="7">
    <source>
        <dbReference type="ARBA" id="ARBA00023303"/>
    </source>
</evidence>
<feature type="transmembrane region" description="Helical" evidence="10">
    <location>
        <begin position="170"/>
        <end position="190"/>
    </location>
</feature>
<evidence type="ECO:0000256" key="3">
    <source>
        <dbReference type="ARBA" id="ARBA00022692"/>
    </source>
</evidence>
<feature type="transmembrane region" description="Helical" evidence="10">
    <location>
        <begin position="314"/>
        <end position="333"/>
    </location>
</feature>
<dbReference type="GO" id="GO:0022841">
    <property type="term" value="F:potassium ion leak channel activity"/>
    <property type="evidence" value="ECO:0007669"/>
    <property type="project" value="TreeGrafter"/>
</dbReference>
<feature type="transmembrane region" description="Helical" evidence="10">
    <location>
        <begin position="544"/>
        <end position="563"/>
    </location>
</feature>
<dbReference type="InterPro" id="IPR003280">
    <property type="entry name" value="2pore_dom_K_chnl"/>
</dbReference>
<feature type="compositionally biased region" description="Polar residues" evidence="9">
    <location>
        <begin position="1"/>
        <end position="14"/>
    </location>
</feature>
<evidence type="ECO:0000256" key="6">
    <source>
        <dbReference type="ARBA" id="ARBA00023136"/>
    </source>
</evidence>
<evidence type="ECO:0000256" key="2">
    <source>
        <dbReference type="ARBA" id="ARBA00022448"/>
    </source>
</evidence>
<protein>
    <submittedName>
        <fullName evidence="12">Voltage-gated potassium channel</fullName>
    </submittedName>
</protein>
<keyword evidence="3 8" id="KW-0812">Transmembrane</keyword>
<dbReference type="EMBL" id="ML991814">
    <property type="protein sequence ID" value="KAF2232603.1"/>
    <property type="molecule type" value="Genomic_DNA"/>
</dbReference>
<dbReference type="SUPFAM" id="SSF81324">
    <property type="entry name" value="Voltage-gated potassium channels"/>
    <property type="match status" value="2"/>
</dbReference>
<feature type="transmembrane region" description="Helical" evidence="10">
    <location>
        <begin position="253"/>
        <end position="274"/>
    </location>
</feature>
<keyword evidence="13" id="KW-1185">Reference proteome</keyword>